<reference evidence="7 8" key="1">
    <citation type="journal article" date="2004" name="Science">
        <title>The Ashbya gossypii genome as a tool for mapping the ancient Saccharomyces cerevisiae genome.</title>
        <authorList>
            <person name="Dietrich F.S."/>
            <person name="Voegeli S."/>
            <person name="Brachat S."/>
            <person name="Lerch A."/>
            <person name="Gates K."/>
            <person name="Steiner S."/>
            <person name="Mohr C."/>
            <person name="Pohlmann R."/>
            <person name="Luedi P."/>
            <person name="Choi S."/>
            <person name="Wing R.A."/>
            <person name="Flavier A."/>
            <person name="Gaffney T.D."/>
            <person name="Philippsen P."/>
        </authorList>
    </citation>
    <scope>NUCLEOTIDE SEQUENCE [LARGE SCALE GENOMIC DNA]</scope>
    <source>
        <strain evidence="8">ATCC 10895 / CBS 109.51 / FGSC 9923 / NRRL Y-1056</strain>
    </source>
</reference>
<dbReference type="InterPro" id="IPR007074">
    <property type="entry name" value="LicD/FKTN/FKRP_NTP_transf"/>
</dbReference>
<dbReference type="GO" id="GO:0009100">
    <property type="term" value="P:glycoprotein metabolic process"/>
    <property type="evidence" value="ECO:0007669"/>
    <property type="project" value="UniProtKB-ARBA"/>
</dbReference>
<dbReference type="OrthoDB" id="444255at2759"/>
<sequence>MVSMRTFSRQKKMAVIAALCSAVLVYALVRSGGSPLAASQRILQVKAPQQYLHNLWQDSWGLIAGDRDQRGSSRAQVEQPCKFLPAAVQPRFRLTREQVLGVLGKGGMTLESIVQFYRRWRFDTTLRYVLPSSLKHGLLGRVVELPAFLGDVFQREKLLMKTYDYDPRITSAVYYDAVGAALAADATIDDIVFPFSWYDWADLSILNDFIDLPQSEKPTADWVVNRYFPVDDLFKYESAFGRNLFDTDRARGLVAEYYHSRTKFPPIAPGAAIDADRYCRNSTNPFLPGFECPEVFPQARPEVYHLQARTRLYTRGPIPYSLTFLKLDAPSITVQISNTEALQKDGTPYNIAYSGMLEAYLKRNVKSFPKMPRRDYYFENLPKFENMWDAYFQRANKGPGSETVRKPLFLNLTEADFEFDAFTKLRQLQANQANLTAHQKGYMTALNYSLHSHYADCDKFFTEAGDSTDYQHLGHHFDSRFFRGAISYGEIRARLDALIRAWLSFTNSSNLVTWVAHGSMYAWMYDGLAFPWDGDHDVQMPIRHLHMLAERFNQTVVVDDPTVGNGRYFIDVTSSITSRVHGNGKNNIDARFIDVDSGLYVDITGLSVSSDPVNMRYDWLVEKFWQERNNGTAFYRDPNIIPGYTDLTPKELLEKEKSEKGNGVTELRINHLTDLQNELNSDGNDFAKLSAAERYNLNKHIKVYNCRNKHFTTFEEISPLRLTYFHGMPAYIPNQYLKILRAEYRVPDSFKTMSYHESTFLPEFRLWVLDKQLDRVTNSDSSSTIAEHTIPRDHIEGLTTNEVKLLLQNIAVLPEAEDLFVYLWNTRHITLFRQKEIELQYEKTLSRKKKADLLDTFVRGRRFNGIYKDIFQERMETNFWNNLLSMADVSFPQVLDELRKLHLNLAKELFRINSEMAMKELDWAAEFGEETPGRINFNKYGEHFFSMGERSSNAIFASDPVDRGQSISDLYRTDLEDKFKSKYNDRKTAAEMERKRKEEEERKRKEEEERKRKEEEERKRKEEEEERKKKEEEERKRKEEEEERKRKEEEGRKRKEEEDELNRKEDEEHRQSKHEEHQRQEDVSPVQVQVESIKERD</sequence>
<dbReference type="GO" id="GO:0016020">
    <property type="term" value="C:membrane"/>
    <property type="evidence" value="ECO:0007669"/>
    <property type="project" value="UniProtKB-SubCell"/>
</dbReference>
<keyword evidence="8" id="KW-1185">Reference proteome</keyword>
<keyword evidence="3" id="KW-1133">Transmembrane helix</keyword>
<feature type="domain" description="LicD/FKTN/FKRP nucleotidyltransferase" evidence="6">
    <location>
        <begin position="506"/>
        <end position="745"/>
    </location>
</feature>
<protein>
    <submittedName>
        <fullName evidence="7">AFR416Cp</fullName>
    </submittedName>
</protein>
<dbReference type="GeneID" id="4622236"/>
<evidence type="ECO:0000313" key="7">
    <source>
        <dbReference type="EMBL" id="AAS53787.2"/>
    </source>
</evidence>
<dbReference type="STRING" id="284811.Q753A8"/>
<evidence type="ECO:0000256" key="1">
    <source>
        <dbReference type="ARBA" id="ARBA00004167"/>
    </source>
</evidence>
<dbReference type="eggNOG" id="ENOG502QREF">
    <property type="taxonomic scope" value="Eukaryota"/>
</dbReference>
<dbReference type="RefSeq" id="NP_985963.2">
    <property type="nucleotide sequence ID" value="NM_211318.2"/>
</dbReference>
<feature type="region of interest" description="Disordered" evidence="5">
    <location>
        <begin position="983"/>
        <end position="1097"/>
    </location>
</feature>
<evidence type="ECO:0000256" key="4">
    <source>
        <dbReference type="ARBA" id="ARBA00023136"/>
    </source>
</evidence>
<dbReference type="EMBL" id="AE016819">
    <property type="protein sequence ID" value="AAS53787.2"/>
    <property type="molecule type" value="Genomic_DNA"/>
</dbReference>
<evidence type="ECO:0000313" key="8">
    <source>
        <dbReference type="Proteomes" id="UP000000591"/>
    </source>
</evidence>
<evidence type="ECO:0000256" key="5">
    <source>
        <dbReference type="SAM" id="MobiDB-lite"/>
    </source>
</evidence>
<evidence type="ECO:0000256" key="2">
    <source>
        <dbReference type="ARBA" id="ARBA00022692"/>
    </source>
</evidence>
<dbReference type="InterPro" id="IPR009644">
    <property type="entry name" value="FKTN/MNN4/W02B3.4-1"/>
</dbReference>
<proteinExistence type="predicted"/>
<keyword evidence="2" id="KW-0812">Transmembrane</keyword>
<organism evidence="7 8">
    <name type="scientific">Eremothecium gossypii (strain ATCC 10895 / CBS 109.51 / FGSC 9923 / NRRL Y-1056)</name>
    <name type="common">Yeast</name>
    <name type="synonym">Ashbya gossypii</name>
    <dbReference type="NCBI Taxonomy" id="284811"/>
    <lineage>
        <taxon>Eukaryota</taxon>
        <taxon>Fungi</taxon>
        <taxon>Dikarya</taxon>
        <taxon>Ascomycota</taxon>
        <taxon>Saccharomycotina</taxon>
        <taxon>Saccharomycetes</taxon>
        <taxon>Saccharomycetales</taxon>
        <taxon>Saccharomycetaceae</taxon>
        <taxon>Eremothecium</taxon>
    </lineage>
</organism>
<feature type="compositionally biased region" description="Basic and acidic residues" evidence="5">
    <location>
        <begin position="983"/>
        <end position="1082"/>
    </location>
</feature>
<dbReference type="AlphaFoldDB" id="Q753A8"/>
<dbReference type="OMA" id="WYDWADL"/>
<dbReference type="KEGG" id="ago:AGOS_AFR416C"/>
<dbReference type="Proteomes" id="UP000000591">
    <property type="component" value="Chromosome VI"/>
</dbReference>
<dbReference type="Pfam" id="PF04991">
    <property type="entry name" value="LicD"/>
    <property type="match status" value="1"/>
</dbReference>
<name>Q753A8_EREGS</name>
<gene>
    <name evidence="7" type="ORF">AGOS_AFR416C</name>
</gene>
<reference evidence="8" key="2">
    <citation type="journal article" date="2013" name="G3 (Bethesda)">
        <title>Genomes of Ashbya fungi isolated from insects reveal four mating-type loci, numerous translocations, lack of transposons, and distinct gene duplications.</title>
        <authorList>
            <person name="Dietrich F.S."/>
            <person name="Voegeli S."/>
            <person name="Kuo S."/>
            <person name="Philippsen P."/>
        </authorList>
    </citation>
    <scope>GENOME REANNOTATION</scope>
    <source>
        <strain evidence="8">ATCC 10895 / CBS 109.51 / FGSC 9923 / NRRL Y-1056</strain>
    </source>
</reference>
<comment type="subcellular location">
    <subcellularLocation>
        <location evidence="1">Membrane</location>
        <topology evidence="1">Single-pass membrane protein</topology>
    </subcellularLocation>
</comment>
<dbReference type="InParanoid" id="Q753A8"/>
<accession>Q753A8</accession>
<evidence type="ECO:0000259" key="6">
    <source>
        <dbReference type="Pfam" id="PF04991"/>
    </source>
</evidence>
<keyword evidence="4" id="KW-0472">Membrane</keyword>
<dbReference type="HOGENOM" id="CLU_008074_0_0_1"/>
<dbReference type="PANTHER" id="PTHR15407">
    <property type="entry name" value="FUKUTIN-RELATED"/>
    <property type="match status" value="1"/>
</dbReference>
<dbReference type="FunCoup" id="Q753A8">
    <property type="interactions" value="127"/>
</dbReference>
<evidence type="ECO:0000256" key="3">
    <source>
        <dbReference type="ARBA" id="ARBA00022989"/>
    </source>
</evidence>
<dbReference type="PANTHER" id="PTHR15407:SF28">
    <property type="entry name" value="RIBITOL-5-PHOSPHATE TRANSFERASE FKTN"/>
    <property type="match status" value="1"/>
</dbReference>